<name>A0ABS4AM24_9PROT</name>
<comment type="caution">
    <text evidence="2">The sequence shown here is derived from an EMBL/GenBank/DDBJ whole genome shotgun (WGS) entry which is preliminary data.</text>
</comment>
<dbReference type="RefSeq" id="WP_209381830.1">
    <property type="nucleotide sequence ID" value="NZ_JAGIZB010000042.1"/>
</dbReference>
<keyword evidence="3" id="KW-1185">Reference proteome</keyword>
<feature type="region of interest" description="Disordered" evidence="1">
    <location>
        <begin position="68"/>
        <end position="96"/>
    </location>
</feature>
<accession>A0ABS4AM24</accession>
<protein>
    <submittedName>
        <fullName evidence="2">Uncharacterized protein</fullName>
    </submittedName>
</protein>
<evidence type="ECO:0000313" key="2">
    <source>
        <dbReference type="EMBL" id="MBP0447563.1"/>
    </source>
</evidence>
<evidence type="ECO:0000313" key="3">
    <source>
        <dbReference type="Proteomes" id="UP000681594"/>
    </source>
</evidence>
<dbReference type="EMBL" id="JAGIZB010000042">
    <property type="protein sequence ID" value="MBP0447563.1"/>
    <property type="molecule type" value="Genomic_DNA"/>
</dbReference>
<organism evidence="2 3">
    <name type="scientific">Pararoseomonas baculiformis</name>
    <dbReference type="NCBI Taxonomy" id="2820812"/>
    <lineage>
        <taxon>Bacteria</taxon>
        <taxon>Pseudomonadati</taxon>
        <taxon>Pseudomonadota</taxon>
        <taxon>Alphaproteobacteria</taxon>
        <taxon>Acetobacterales</taxon>
        <taxon>Acetobacteraceae</taxon>
        <taxon>Pararoseomonas</taxon>
    </lineage>
</organism>
<feature type="compositionally biased region" description="Basic and acidic residues" evidence="1">
    <location>
        <begin position="68"/>
        <end position="77"/>
    </location>
</feature>
<dbReference type="Proteomes" id="UP000681594">
    <property type="component" value="Unassembled WGS sequence"/>
</dbReference>
<gene>
    <name evidence="2" type="ORF">J8J14_22650</name>
</gene>
<sequence>MTIWSEEAAVMGLPETEKETLRDLARQVSRHRRGGGELDSLPVRQQDVLQRMGEAERQVFMEELSRADAEQGRKEFHAALSQWRPQKGEPDPEGVP</sequence>
<reference evidence="2 3" key="1">
    <citation type="submission" date="2021-03" db="EMBL/GenBank/DDBJ databases">
        <authorList>
            <person name="So Y."/>
        </authorList>
    </citation>
    <scope>NUCLEOTIDE SEQUENCE [LARGE SCALE GENOMIC DNA]</scope>
    <source>
        <strain evidence="2 3">SSH11</strain>
    </source>
</reference>
<evidence type="ECO:0000256" key="1">
    <source>
        <dbReference type="SAM" id="MobiDB-lite"/>
    </source>
</evidence>
<proteinExistence type="predicted"/>